<accession>A0A0H5QMQ6</accession>
<feature type="region of interest" description="Disordered" evidence="1">
    <location>
        <begin position="54"/>
        <end position="78"/>
    </location>
</feature>
<name>A0A0H5QMQ6_9EUKA</name>
<dbReference type="AlphaFoldDB" id="A0A0H5QMQ6"/>
<evidence type="ECO:0000256" key="1">
    <source>
        <dbReference type="SAM" id="MobiDB-lite"/>
    </source>
</evidence>
<reference evidence="2" key="1">
    <citation type="submission" date="2015-04" db="EMBL/GenBank/DDBJ databases">
        <title>The genome sequence of the plant pathogenic Rhizarian Plasmodiophora brassicae reveals insights in its biotrophic life cycle and the origin of chitin synthesis.</title>
        <authorList>
            <person name="Schwelm A."/>
            <person name="Fogelqvist J."/>
            <person name="Knaust A."/>
            <person name="Julke S."/>
            <person name="Lilja T."/>
            <person name="Dhandapani V."/>
            <person name="Bonilla-Rosso G."/>
            <person name="Karlsson M."/>
            <person name="Shevchenko A."/>
            <person name="Choi S.R."/>
            <person name="Kim H.G."/>
            <person name="Park J.Y."/>
            <person name="Lim Y.P."/>
            <person name="Ludwig-Muller J."/>
            <person name="Dixelius C."/>
        </authorList>
    </citation>
    <scope>NUCLEOTIDE SEQUENCE</scope>
    <source>
        <tissue evidence="2">Potato root galls</tissue>
    </source>
</reference>
<dbReference type="EMBL" id="HACM01002239">
    <property type="protein sequence ID" value="CRZ02681.1"/>
    <property type="molecule type" value="Transcribed_RNA"/>
</dbReference>
<organism evidence="2">
    <name type="scientific">Spongospora subterranea</name>
    <dbReference type="NCBI Taxonomy" id="70186"/>
    <lineage>
        <taxon>Eukaryota</taxon>
        <taxon>Sar</taxon>
        <taxon>Rhizaria</taxon>
        <taxon>Endomyxa</taxon>
        <taxon>Phytomyxea</taxon>
        <taxon>Plasmodiophorida</taxon>
        <taxon>Plasmodiophoridae</taxon>
        <taxon>Spongospora</taxon>
    </lineage>
</organism>
<protein>
    <submittedName>
        <fullName evidence="2">Uncharacterized protein</fullName>
    </submittedName>
</protein>
<feature type="compositionally biased region" description="Basic and acidic residues" evidence="1">
    <location>
        <begin position="54"/>
        <end position="65"/>
    </location>
</feature>
<evidence type="ECO:0000313" key="2">
    <source>
        <dbReference type="EMBL" id="CRZ02681.1"/>
    </source>
</evidence>
<proteinExistence type="predicted"/>
<sequence>MTPSDSSSSSLLSPASDRDSLFHDLVTYRLASSSPPPNSHLFPSTPSASFRLLRRLDPSSHDDITPRPPLPPKSPVAHGQQYFYSRARQIRQPIEQQDELKSNPDSNCSEEPFPCNMIECRSPHHSGISTFELMVSE</sequence>